<dbReference type="Proteomes" id="UP000515158">
    <property type="component" value="Unplaced"/>
</dbReference>
<dbReference type="InterPro" id="IPR013783">
    <property type="entry name" value="Ig-like_fold"/>
</dbReference>
<evidence type="ECO:0000256" key="7">
    <source>
        <dbReference type="ARBA" id="ARBA00023157"/>
    </source>
</evidence>
<dbReference type="PANTHER" id="PTHR11640:SF31">
    <property type="entry name" value="IRREGULAR CHIASM C-ROUGHEST PROTEIN-RELATED"/>
    <property type="match status" value="1"/>
</dbReference>
<dbReference type="PANTHER" id="PTHR11640">
    <property type="entry name" value="NEPHRIN"/>
    <property type="match status" value="1"/>
</dbReference>
<evidence type="ECO:0000256" key="3">
    <source>
        <dbReference type="ARBA" id="ARBA00022729"/>
    </source>
</evidence>
<dbReference type="Pfam" id="PF13927">
    <property type="entry name" value="Ig_3"/>
    <property type="match status" value="3"/>
</dbReference>
<keyword evidence="6 11" id="KW-0472">Membrane</keyword>
<feature type="region of interest" description="Disordered" evidence="10">
    <location>
        <begin position="698"/>
        <end position="719"/>
    </location>
</feature>
<dbReference type="GO" id="GO:0005886">
    <property type="term" value="C:plasma membrane"/>
    <property type="evidence" value="ECO:0007669"/>
    <property type="project" value="TreeGrafter"/>
</dbReference>
<dbReference type="GeneID" id="117647314"/>
<dbReference type="SMART" id="SM00408">
    <property type="entry name" value="IGc2"/>
    <property type="match status" value="5"/>
</dbReference>
<keyword evidence="13" id="KW-1185">Reference proteome</keyword>
<dbReference type="OrthoDB" id="6413693at2759"/>
<accession>A0A6P8ZBA9</accession>
<organism evidence="14">
    <name type="scientific">Thrips palmi</name>
    <name type="common">Melon thrips</name>
    <dbReference type="NCBI Taxonomy" id="161013"/>
    <lineage>
        <taxon>Eukaryota</taxon>
        <taxon>Metazoa</taxon>
        <taxon>Ecdysozoa</taxon>
        <taxon>Arthropoda</taxon>
        <taxon>Hexapoda</taxon>
        <taxon>Insecta</taxon>
        <taxon>Pterygota</taxon>
        <taxon>Neoptera</taxon>
        <taxon>Paraneoptera</taxon>
        <taxon>Thysanoptera</taxon>
        <taxon>Terebrantia</taxon>
        <taxon>Thripoidea</taxon>
        <taxon>Thripidae</taxon>
        <taxon>Thrips</taxon>
    </lineage>
</organism>
<evidence type="ECO:0000256" key="10">
    <source>
        <dbReference type="SAM" id="MobiDB-lite"/>
    </source>
</evidence>
<dbReference type="InterPro" id="IPR013162">
    <property type="entry name" value="CD80_C2-set"/>
</dbReference>
<dbReference type="Gene3D" id="2.60.40.10">
    <property type="entry name" value="Immunoglobulins"/>
    <property type="match status" value="5"/>
</dbReference>
<feature type="domain" description="Ig-like" evidence="12">
    <location>
        <begin position="332"/>
        <end position="397"/>
    </location>
</feature>
<reference evidence="14" key="1">
    <citation type="submission" date="2025-08" db="UniProtKB">
        <authorList>
            <consortium name="RefSeq"/>
        </authorList>
    </citation>
    <scope>IDENTIFICATION</scope>
    <source>
        <tissue evidence="14">Total insect</tissue>
    </source>
</reference>
<keyword evidence="5 11" id="KW-1133">Transmembrane helix</keyword>
<comment type="subcellular location">
    <subcellularLocation>
        <location evidence="1">Membrane</location>
        <topology evidence="1">Single-pass type I membrane protein</topology>
    </subcellularLocation>
</comment>
<dbReference type="CDD" id="cd00096">
    <property type="entry name" value="Ig"/>
    <property type="match status" value="3"/>
</dbReference>
<dbReference type="GO" id="GO:0005911">
    <property type="term" value="C:cell-cell junction"/>
    <property type="evidence" value="ECO:0007669"/>
    <property type="project" value="TreeGrafter"/>
</dbReference>
<dbReference type="Pfam" id="PF08205">
    <property type="entry name" value="C2-set_2"/>
    <property type="match status" value="1"/>
</dbReference>
<dbReference type="InterPro" id="IPR051275">
    <property type="entry name" value="Cell_adhesion_signaling"/>
</dbReference>
<evidence type="ECO:0000256" key="9">
    <source>
        <dbReference type="ARBA" id="ARBA00023319"/>
    </source>
</evidence>
<dbReference type="PROSITE" id="PS50835">
    <property type="entry name" value="IG_LIKE"/>
    <property type="match status" value="5"/>
</dbReference>
<evidence type="ECO:0000256" key="4">
    <source>
        <dbReference type="ARBA" id="ARBA00022737"/>
    </source>
</evidence>
<evidence type="ECO:0000256" key="5">
    <source>
        <dbReference type="ARBA" id="ARBA00022989"/>
    </source>
</evidence>
<evidence type="ECO:0000313" key="13">
    <source>
        <dbReference type="Proteomes" id="UP000515158"/>
    </source>
</evidence>
<dbReference type="KEGG" id="tpal:117647314"/>
<feature type="region of interest" description="Disordered" evidence="10">
    <location>
        <begin position="549"/>
        <end position="593"/>
    </location>
</feature>
<evidence type="ECO:0000313" key="14">
    <source>
        <dbReference type="RefSeq" id="XP_034244912.1"/>
    </source>
</evidence>
<dbReference type="GO" id="GO:0098609">
    <property type="term" value="P:cell-cell adhesion"/>
    <property type="evidence" value="ECO:0007669"/>
    <property type="project" value="TreeGrafter"/>
</dbReference>
<feature type="domain" description="Ig-like" evidence="12">
    <location>
        <begin position="231"/>
        <end position="329"/>
    </location>
</feature>
<gene>
    <name evidence="14" type="primary">LOC117647314</name>
</gene>
<dbReference type="SMART" id="SM00409">
    <property type="entry name" value="IG"/>
    <property type="match status" value="5"/>
</dbReference>
<keyword evidence="8" id="KW-0325">Glycoprotein</keyword>
<feature type="domain" description="Ig-like" evidence="12">
    <location>
        <begin position="131"/>
        <end position="224"/>
    </location>
</feature>
<dbReference type="Pfam" id="PF13895">
    <property type="entry name" value="Ig_2"/>
    <property type="match status" value="1"/>
</dbReference>
<evidence type="ECO:0000256" key="8">
    <source>
        <dbReference type="ARBA" id="ARBA00023180"/>
    </source>
</evidence>
<dbReference type="SUPFAM" id="SSF48726">
    <property type="entry name" value="Immunoglobulin"/>
    <property type="match status" value="4"/>
</dbReference>
<feature type="non-terminal residue" evidence="14">
    <location>
        <position position="1"/>
    </location>
</feature>
<dbReference type="InParanoid" id="A0A6P8ZBA9"/>
<evidence type="ECO:0000256" key="11">
    <source>
        <dbReference type="SAM" id="Phobius"/>
    </source>
</evidence>
<keyword evidence="9" id="KW-0393">Immunoglobulin domain</keyword>
<evidence type="ECO:0000256" key="1">
    <source>
        <dbReference type="ARBA" id="ARBA00004479"/>
    </source>
</evidence>
<keyword evidence="4" id="KW-0677">Repeat</keyword>
<dbReference type="RefSeq" id="XP_034244912.1">
    <property type="nucleotide sequence ID" value="XM_034389021.1"/>
</dbReference>
<name>A0A6P8ZBA9_THRPL</name>
<dbReference type="CTD" id="31290"/>
<evidence type="ECO:0000256" key="2">
    <source>
        <dbReference type="ARBA" id="ARBA00022692"/>
    </source>
</evidence>
<dbReference type="FunFam" id="2.60.40.10:FF:000077">
    <property type="entry name" value="Kirre like nephrin family adhesion molecule 3"/>
    <property type="match status" value="1"/>
</dbReference>
<dbReference type="InterPro" id="IPR036179">
    <property type="entry name" value="Ig-like_dom_sf"/>
</dbReference>
<feature type="compositionally biased region" description="Polar residues" evidence="10">
    <location>
        <begin position="577"/>
        <end position="586"/>
    </location>
</feature>
<evidence type="ECO:0000259" key="12">
    <source>
        <dbReference type="PROSITE" id="PS50835"/>
    </source>
</evidence>
<feature type="transmembrane region" description="Helical" evidence="11">
    <location>
        <begin position="514"/>
        <end position="539"/>
    </location>
</feature>
<dbReference type="AlphaFoldDB" id="A0A6P8ZBA9"/>
<feature type="domain" description="Ig-like" evidence="12">
    <location>
        <begin position="415"/>
        <end position="509"/>
    </location>
</feature>
<sequence length="719" mass="78698">PEPEPDPNPGPDGHIAESGEKTEQYFAMEPQDQVAIEGTKVTLPCRVENKKGTLQWTKDDFGLGPHRNLSGFDRYTMVGSDEEGDFSLEIFPVHLDDDARYQCQVSPGPNGEPGVRSRFAQLTILVPPEPPRIVQGDHLETTEDREIELECVSAAGKPAAEITWIDGYGNVLRGEYFSTEEPEGRRYTARSVLKVTPKKVHHNTTFVCQAQNQADRTYRSARLLLHVKYAPNVTVSVADAAGHPSAGGSPRHIPEGSDVKLVCHADANPPEVRYRWFLDGEPVSSDVDGGPPTELVLRNVSRRHHDAIVKCQVENKVGKSEGSETLDVTYGPKFRQRPLSMQTDLDATVTLVCDVDGNPTPDITWIHEERDRVVGSSPNLTFKVEADRAGRYFCRASVPGYPEIGAEAAVLVKGPPRVLSPHTQWGHAGDNARVECIVSSVPRPDKISWSYNGQEISSYDSDYSILDDPLPDGLKSTLIVRESQQHHYGLYNCTASNSYGAVTAHIHLRAQKSYPLLIILTGVIGGVVVIIAITMVVILCQRRVKKPPVDNHEAEKQCRESDRSSNISDMKLELRGSSVSRPGSETGSERGVGGVPLAGPVHLPIAMNGGDHVYRYSTEYPEPSFPPKAKDGQNNNGYVPYVDYSRDYTPPPSLSLLQPDAHLGLPQPSSLSMSLSSPLACVDPRYSAAYGNPYLRSSSASLLPPHTSQMTDSTTALYT</sequence>
<dbReference type="GO" id="GO:0050839">
    <property type="term" value="F:cell adhesion molecule binding"/>
    <property type="evidence" value="ECO:0007669"/>
    <property type="project" value="TreeGrafter"/>
</dbReference>
<keyword evidence="3" id="KW-0732">Signal</keyword>
<dbReference type="InterPro" id="IPR003599">
    <property type="entry name" value="Ig_sub"/>
</dbReference>
<keyword evidence="2 11" id="KW-0812">Transmembrane</keyword>
<proteinExistence type="predicted"/>
<dbReference type="InterPro" id="IPR003598">
    <property type="entry name" value="Ig_sub2"/>
</dbReference>
<dbReference type="InterPro" id="IPR007110">
    <property type="entry name" value="Ig-like_dom"/>
</dbReference>
<evidence type="ECO:0000256" key="6">
    <source>
        <dbReference type="ARBA" id="ARBA00023136"/>
    </source>
</evidence>
<protein>
    <submittedName>
        <fullName evidence="14">Irregular chiasm C-roughest protein</fullName>
    </submittedName>
</protein>
<dbReference type="FunCoup" id="A0A6P8ZBA9">
    <property type="interactions" value="71"/>
</dbReference>
<keyword evidence="7" id="KW-1015">Disulfide bond</keyword>
<feature type="domain" description="Ig-like" evidence="12">
    <location>
        <begin position="11"/>
        <end position="123"/>
    </location>
</feature>
<feature type="compositionally biased region" description="Basic and acidic residues" evidence="10">
    <location>
        <begin position="549"/>
        <end position="563"/>
    </location>
</feature>